<dbReference type="Proteomes" id="UP000772434">
    <property type="component" value="Unassembled WGS sequence"/>
</dbReference>
<dbReference type="EMBL" id="JADNRY010000008">
    <property type="protein sequence ID" value="KAF9075681.1"/>
    <property type="molecule type" value="Genomic_DNA"/>
</dbReference>
<sequence>MVIISLVIAFNIASAFSQTAVTLFEFGPGRFLEGASTLPLLPLGTASDSSQTTYLYEVVNTVKSTDGSPALATASRTIVASASGWAELFGTTASIECRFIDSTEGECFGQTTGTATSTPFPVVFKVASTTTIPATSTLSPSQPTASFATTVTNIIPTATNVSNGSQDSRKSESSAGLGIIIGSTIAGVAVLLAVVFFILWRRRKRSHRQGLGSNLNEIHPPMGTTGTVHPYLALTQIGTDTIGTDTVSSHWYRTGQIPTLGNLDRKVRLRIRPLRSRIQ</sequence>
<dbReference type="AlphaFoldDB" id="A0A9P5Q055"/>
<accession>A0A9P5Q055</accession>
<evidence type="ECO:0000313" key="3">
    <source>
        <dbReference type="EMBL" id="KAF9075681.1"/>
    </source>
</evidence>
<evidence type="ECO:0000256" key="2">
    <source>
        <dbReference type="SAM" id="SignalP"/>
    </source>
</evidence>
<keyword evidence="4" id="KW-1185">Reference proteome</keyword>
<gene>
    <name evidence="3" type="ORF">BDP27DRAFT_950579</name>
</gene>
<evidence type="ECO:0000313" key="4">
    <source>
        <dbReference type="Proteomes" id="UP000772434"/>
    </source>
</evidence>
<reference evidence="3" key="1">
    <citation type="submission" date="2020-11" db="EMBL/GenBank/DDBJ databases">
        <authorList>
            <consortium name="DOE Joint Genome Institute"/>
            <person name="Ahrendt S."/>
            <person name="Riley R."/>
            <person name="Andreopoulos W."/>
            <person name="Labutti K."/>
            <person name="Pangilinan J."/>
            <person name="Ruiz-Duenas F.J."/>
            <person name="Barrasa J.M."/>
            <person name="Sanchez-Garcia M."/>
            <person name="Camarero S."/>
            <person name="Miyauchi S."/>
            <person name="Serrano A."/>
            <person name="Linde D."/>
            <person name="Babiker R."/>
            <person name="Drula E."/>
            <person name="Ayuso-Fernandez I."/>
            <person name="Pacheco R."/>
            <person name="Padilla G."/>
            <person name="Ferreira P."/>
            <person name="Barriuso J."/>
            <person name="Kellner H."/>
            <person name="Castanera R."/>
            <person name="Alfaro M."/>
            <person name="Ramirez L."/>
            <person name="Pisabarro A.G."/>
            <person name="Kuo A."/>
            <person name="Tritt A."/>
            <person name="Lipzen A."/>
            <person name="He G."/>
            <person name="Yan M."/>
            <person name="Ng V."/>
            <person name="Cullen D."/>
            <person name="Martin F."/>
            <person name="Rosso M.-N."/>
            <person name="Henrissat B."/>
            <person name="Hibbett D."/>
            <person name="Martinez A.T."/>
            <person name="Grigoriev I.V."/>
        </authorList>
    </citation>
    <scope>NUCLEOTIDE SEQUENCE</scope>
    <source>
        <strain evidence="3">AH 40177</strain>
    </source>
</reference>
<organism evidence="3 4">
    <name type="scientific">Rhodocollybia butyracea</name>
    <dbReference type="NCBI Taxonomy" id="206335"/>
    <lineage>
        <taxon>Eukaryota</taxon>
        <taxon>Fungi</taxon>
        <taxon>Dikarya</taxon>
        <taxon>Basidiomycota</taxon>
        <taxon>Agaricomycotina</taxon>
        <taxon>Agaricomycetes</taxon>
        <taxon>Agaricomycetidae</taxon>
        <taxon>Agaricales</taxon>
        <taxon>Marasmiineae</taxon>
        <taxon>Omphalotaceae</taxon>
        <taxon>Rhodocollybia</taxon>
    </lineage>
</organism>
<feature type="transmembrane region" description="Helical" evidence="1">
    <location>
        <begin position="175"/>
        <end position="200"/>
    </location>
</feature>
<proteinExistence type="predicted"/>
<protein>
    <recommendedName>
        <fullName evidence="5">Mid2 domain-containing protein</fullName>
    </recommendedName>
</protein>
<comment type="caution">
    <text evidence="3">The sequence shown here is derived from an EMBL/GenBank/DDBJ whole genome shotgun (WGS) entry which is preliminary data.</text>
</comment>
<name>A0A9P5Q055_9AGAR</name>
<evidence type="ECO:0008006" key="5">
    <source>
        <dbReference type="Google" id="ProtNLM"/>
    </source>
</evidence>
<feature type="chain" id="PRO_5040126861" description="Mid2 domain-containing protein" evidence="2">
    <location>
        <begin position="18"/>
        <end position="279"/>
    </location>
</feature>
<keyword evidence="1" id="KW-0812">Transmembrane</keyword>
<dbReference type="OrthoDB" id="2962003at2759"/>
<keyword evidence="2" id="KW-0732">Signal</keyword>
<keyword evidence="1" id="KW-0472">Membrane</keyword>
<keyword evidence="1" id="KW-1133">Transmembrane helix</keyword>
<feature type="signal peptide" evidence="2">
    <location>
        <begin position="1"/>
        <end position="17"/>
    </location>
</feature>
<evidence type="ECO:0000256" key="1">
    <source>
        <dbReference type="SAM" id="Phobius"/>
    </source>
</evidence>